<organism evidence="4 7">
    <name type="scientific">Sarcoptes scabiei</name>
    <name type="common">Itch mite</name>
    <name type="synonym">Acarus scabiei</name>
    <dbReference type="NCBI Taxonomy" id="52283"/>
    <lineage>
        <taxon>Eukaryota</taxon>
        <taxon>Metazoa</taxon>
        <taxon>Ecdysozoa</taxon>
        <taxon>Arthropoda</taxon>
        <taxon>Chelicerata</taxon>
        <taxon>Arachnida</taxon>
        <taxon>Acari</taxon>
        <taxon>Acariformes</taxon>
        <taxon>Sarcoptiformes</taxon>
        <taxon>Astigmata</taxon>
        <taxon>Psoroptidia</taxon>
        <taxon>Sarcoptoidea</taxon>
        <taxon>Sarcoptidae</taxon>
        <taxon>Sarcoptinae</taxon>
        <taxon>Sarcoptes</taxon>
    </lineage>
</organism>
<name>A0A132AFE1_SARSC</name>
<reference evidence="4 7" key="1">
    <citation type="journal article" date="2015" name="Parasit. Vectors">
        <title>Draft genome of the scabies mite.</title>
        <authorList>
            <person name="Rider S.D.Jr."/>
            <person name="Morgan M.S."/>
            <person name="Arlian L.G."/>
        </authorList>
    </citation>
    <scope>NUCLEOTIDE SEQUENCE [LARGE SCALE GENOMIC DNA]</scope>
    <source>
        <strain evidence="4">Arlian Lab</strain>
    </source>
</reference>
<sequence>MARFFIPIFALALVGVTFGSYGGSGYGGGYGGGDSYHSGYSNIDAAVMSRQNVRTIPMVSQSNGGGRTVVDINGGGGGGSLLLRFNSNAGQIQTTQNIAAGSAGGQVQRQSIMAEPDILIQDVKKPVIQKVRMQITPYRKVFQEVRPVHEQIETVVAKGMEGGKYGGSGSYGGGSKSSYSGDYSSY</sequence>
<feature type="compositionally biased region" description="Gly residues" evidence="1">
    <location>
        <begin position="166"/>
        <end position="175"/>
    </location>
</feature>
<gene>
    <name evidence="4" type="ORF">QR98_0082400</name>
    <name evidence="3" type="ORF">SSS_5628</name>
</gene>
<dbReference type="EMBL" id="WVUK01000048">
    <property type="protein sequence ID" value="KAF7495462.1"/>
    <property type="molecule type" value="Genomic_DNA"/>
</dbReference>
<keyword evidence="2" id="KW-0732">Signal</keyword>
<reference evidence="6" key="2">
    <citation type="journal article" date="2020" name="PLoS Negl. Trop. Dis.">
        <title>High-quality nuclear genome for Sarcoptes scabiei-A critical resource for a neglected parasite.</title>
        <authorList>
            <person name="Korhonen P.K."/>
            <person name="Gasser R.B."/>
            <person name="Ma G."/>
            <person name="Wang T."/>
            <person name="Stroehlein A.J."/>
            <person name="Young N.D."/>
            <person name="Ang C.S."/>
            <person name="Fernando D.D."/>
            <person name="Lu H.C."/>
            <person name="Taylor S."/>
            <person name="Reynolds S.L."/>
            <person name="Mofiz E."/>
            <person name="Najaraj S.H."/>
            <person name="Gowda H."/>
            <person name="Madugundu A."/>
            <person name="Renuse S."/>
            <person name="Holt D."/>
            <person name="Pandey A."/>
            <person name="Papenfuss A.T."/>
            <person name="Fischer K."/>
        </authorList>
    </citation>
    <scope>NUCLEOTIDE SEQUENCE [LARGE SCALE GENOMIC DNA]</scope>
</reference>
<dbReference type="AlphaFoldDB" id="A0A132AFE1"/>
<evidence type="ECO:0000256" key="1">
    <source>
        <dbReference type="SAM" id="MobiDB-lite"/>
    </source>
</evidence>
<dbReference type="Proteomes" id="UP000616769">
    <property type="component" value="Unassembled WGS sequence"/>
</dbReference>
<dbReference type="OrthoDB" id="10568635at2759"/>
<dbReference type="EnsemblMetazoa" id="SSS_5628s_mrna">
    <property type="protein sequence ID" value="KAF7495462.1"/>
    <property type="gene ID" value="SSS_5628"/>
</dbReference>
<reference evidence="5" key="4">
    <citation type="submission" date="2022-06" db="UniProtKB">
        <authorList>
            <consortium name="EnsemblMetazoa"/>
        </authorList>
    </citation>
    <scope>IDENTIFICATION</scope>
</reference>
<evidence type="ECO:0000313" key="3">
    <source>
        <dbReference type="EMBL" id="KAF7495462.1"/>
    </source>
</evidence>
<protein>
    <submittedName>
        <fullName evidence="4">DFP2-like protein 32</fullName>
    </submittedName>
</protein>
<evidence type="ECO:0000313" key="7">
    <source>
        <dbReference type="Proteomes" id="UP000616769"/>
    </source>
</evidence>
<keyword evidence="6" id="KW-1185">Reference proteome</keyword>
<dbReference type="VEuPathDB" id="VectorBase:SSCA005570"/>
<feature type="signal peptide" evidence="2">
    <location>
        <begin position="1"/>
        <end position="19"/>
    </location>
</feature>
<evidence type="ECO:0000313" key="6">
    <source>
        <dbReference type="Proteomes" id="UP000070412"/>
    </source>
</evidence>
<proteinExistence type="predicted"/>
<evidence type="ECO:0000256" key="2">
    <source>
        <dbReference type="SAM" id="SignalP"/>
    </source>
</evidence>
<feature type="chain" id="PRO_5010784530" evidence="2">
    <location>
        <begin position="20"/>
        <end position="186"/>
    </location>
</feature>
<feature type="region of interest" description="Disordered" evidence="1">
    <location>
        <begin position="166"/>
        <end position="186"/>
    </location>
</feature>
<evidence type="ECO:0000313" key="4">
    <source>
        <dbReference type="EMBL" id="KPM09696.1"/>
    </source>
</evidence>
<evidence type="ECO:0000313" key="5">
    <source>
        <dbReference type="EnsemblMetazoa" id="KAF7495462.1"/>
    </source>
</evidence>
<dbReference type="EMBL" id="JXLN01013935">
    <property type="protein sequence ID" value="KPM09696.1"/>
    <property type="molecule type" value="Genomic_DNA"/>
</dbReference>
<accession>A0A132AFE1</accession>
<feature type="compositionally biased region" description="Low complexity" evidence="1">
    <location>
        <begin position="176"/>
        <end position="186"/>
    </location>
</feature>
<reference evidence="3" key="3">
    <citation type="submission" date="2020-01" db="EMBL/GenBank/DDBJ databases">
        <authorList>
            <person name="Korhonen P.K.K."/>
            <person name="Guangxu M.G."/>
            <person name="Wang T.W."/>
            <person name="Stroehlein A.J.S."/>
            <person name="Young N.D."/>
            <person name="Ang C.-S.A."/>
            <person name="Fernando D.W.F."/>
            <person name="Lu H.L."/>
            <person name="Taylor S.T."/>
            <person name="Ehtesham M.E.M."/>
            <person name="Najaraj S.H.N."/>
            <person name="Harsha G.H.G."/>
            <person name="Madugundu A.M."/>
            <person name="Renuse S.R."/>
            <person name="Holt D.H."/>
            <person name="Pandey A.P."/>
            <person name="Papenfuss A.P."/>
            <person name="Gasser R.B.G."/>
            <person name="Fischer K.F."/>
        </authorList>
    </citation>
    <scope>NUCLEOTIDE SEQUENCE</scope>
    <source>
        <strain evidence="3">SSS_KF_BRIS2020</strain>
    </source>
</reference>
<dbReference type="Proteomes" id="UP000070412">
    <property type="component" value="Unassembled WGS sequence"/>
</dbReference>